<keyword evidence="2" id="KW-1185">Reference proteome</keyword>
<dbReference type="EMBL" id="WHJC01000061">
    <property type="protein sequence ID" value="MPQ43359.1"/>
    <property type="molecule type" value="Genomic_DNA"/>
</dbReference>
<reference evidence="1 2" key="1">
    <citation type="submission" date="2019-10" db="EMBL/GenBank/DDBJ databases">
        <title>The Genome Sequence of Clostridium tarantellae Isolated from Fish Brain.</title>
        <authorList>
            <person name="Bano L."/>
            <person name="Kiel M."/>
            <person name="Sales G."/>
            <person name="Doxey A.C."/>
            <person name="Mansfield M.J."/>
            <person name="Schiavone M."/>
            <person name="Rossetto O."/>
            <person name="Pirazzini M."/>
            <person name="Dobrindt U."/>
            <person name="Montecucco C."/>
        </authorList>
    </citation>
    <scope>NUCLEOTIDE SEQUENCE [LARGE SCALE GENOMIC DNA]</scope>
    <source>
        <strain evidence="1 2">DSM 3997</strain>
    </source>
</reference>
<accession>A0A6I1MSZ8</accession>
<dbReference type="Proteomes" id="UP000430345">
    <property type="component" value="Unassembled WGS sequence"/>
</dbReference>
<evidence type="ECO:0000313" key="1">
    <source>
        <dbReference type="EMBL" id="MPQ43359.1"/>
    </source>
</evidence>
<dbReference type="OrthoDB" id="1908344at2"/>
<sequence>MLLIKKIYFTFNKDKLERAKMKLRKISINKVQFLIEKQCKNLNINYLILVKEKNNLVFKLKVKNKNIILKFHKDLAITLSDYNNFMTVFNKEDGYRGYYVTTGVFHHDIYSKNYLEIIRKKIDIIDGNKFLLNQKWFKSFNYNNFNYNDISFNKYFKV</sequence>
<dbReference type="RefSeq" id="WP_152888815.1">
    <property type="nucleotide sequence ID" value="NZ_WHJC01000061.1"/>
</dbReference>
<dbReference type="AlphaFoldDB" id="A0A6I1MSZ8"/>
<organism evidence="1 2">
    <name type="scientific">Clostridium tarantellae</name>
    <dbReference type="NCBI Taxonomy" id="39493"/>
    <lineage>
        <taxon>Bacteria</taxon>
        <taxon>Bacillati</taxon>
        <taxon>Bacillota</taxon>
        <taxon>Clostridia</taxon>
        <taxon>Eubacteriales</taxon>
        <taxon>Clostridiaceae</taxon>
        <taxon>Clostridium</taxon>
    </lineage>
</organism>
<evidence type="ECO:0000313" key="2">
    <source>
        <dbReference type="Proteomes" id="UP000430345"/>
    </source>
</evidence>
<protein>
    <submittedName>
        <fullName evidence="1">Uncharacterized protein</fullName>
    </submittedName>
</protein>
<name>A0A6I1MSZ8_9CLOT</name>
<proteinExistence type="predicted"/>
<comment type="caution">
    <text evidence="1">The sequence shown here is derived from an EMBL/GenBank/DDBJ whole genome shotgun (WGS) entry which is preliminary data.</text>
</comment>
<gene>
    <name evidence="1" type="ORF">GBZ86_06255</name>
</gene>